<organism evidence="1 2">
    <name type="scientific">Artemisia annua</name>
    <name type="common">Sweet wormwood</name>
    <dbReference type="NCBI Taxonomy" id="35608"/>
    <lineage>
        <taxon>Eukaryota</taxon>
        <taxon>Viridiplantae</taxon>
        <taxon>Streptophyta</taxon>
        <taxon>Embryophyta</taxon>
        <taxon>Tracheophyta</taxon>
        <taxon>Spermatophyta</taxon>
        <taxon>Magnoliopsida</taxon>
        <taxon>eudicotyledons</taxon>
        <taxon>Gunneridae</taxon>
        <taxon>Pentapetalae</taxon>
        <taxon>asterids</taxon>
        <taxon>campanulids</taxon>
        <taxon>Asterales</taxon>
        <taxon>Asteraceae</taxon>
        <taxon>Asteroideae</taxon>
        <taxon>Anthemideae</taxon>
        <taxon>Artemisiinae</taxon>
        <taxon>Artemisia</taxon>
    </lineage>
</organism>
<dbReference type="SUPFAM" id="SSF110324">
    <property type="entry name" value="Ribosomal L27 protein-like"/>
    <property type="match status" value="1"/>
</dbReference>
<reference evidence="1 2" key="1">
    <citation type="journal article" date="2018" name="Mol. Plant">
        <title>The genome of Artemisia annua provides insight into the evolution of Asteraceae family and artemisinin biosynthesis.</title>
        <authorList>
            <person name="Shen Q."/>
            <person name="Zhang L."/>
            <person name="Liao Z."/>
            <person name="Wang S."/>
            <person name="Yan T."/>
            <person name="Shi P."/>
            <person name="Liu M."/>
            <person name="Fu X."/>
            <person name="Pan Q."/>
            <person name="Wang Y."/>
            <person name="Lv Z."/>
            <person name="Lu X."/>
            <person name="Zhang F."/>
            <person name="Jiang W."/>
            <person name="Ma Y."/>
            <person name="Chen M."/>
            <person name="Hao X."/>
            <person name="Li L."/>
            <person name="Tang Y."/>
            <person name="Lv G."/>
            <person name="Zhou Y."/>
            <person name="Sun X."/>
            <person name="Brodelius P.E."/>
            <person name="Rose J.K.C."/>
            <person name="Tang K."/>
        </authorList>
    </citation>
    <scope>NUCLEOTIDE SEQUENCE [LARGE SCALE GENOMIC DNA]</scope>
    <source>
        <strain evidence="2">cv. Huhao1</strain>
        <tissue evidence="1">Leaf</tissue>
    </source>
</reference>
<dbReference type="PANTHER" id="PTHR32098">
    <property type="entry name" value="LYCOPENE BETA/EPSILON CYCLASE PROTEIN"/>
    <property type="match status" value="1"/>
</dbReference>
<dbReference type="AlphaFoldDB" id="A0A2U1Q3P9"/>
<dbReference type="STRING" id="35608.A0A2U1Q3P9"/>
<gene>
    <name evidence="1" type="ORF">CTI12_AA078090</name>
</gene>
<dbReference type="PANTHER" id="PTHR32098:SF5">
    <property type="entry name" value="LYCOPENE BETA_EPSILON CYCLASE PROTEIN"/>
    <property type="match status" value="1"/>
</dbReference>
<protein>
    <submittedName>
        <fullName evidence="1">Uncharacterized protein</fullName>
    </submittedName>
</protein>
<dbReference type="OrthoDB" id="4211at2759"/>
<comment type="caution">
    <text evidence="1">The sequence shown here is derived from an EMBL/GenBank/DDBJ whole genome shotgun (WGS) entry which is preliminary data.</text>
</comment>
<evidence type="ECO:0000313" key="1">
    <source>
        <dbReference type="EMBL" id="PWA92607.1"/>
    </source>
</evidence>
<evidence type="ECO:0000313" key="2">
    <source>
        <dbReference type="Proteomes" id="UP000245207"/>
    </source>
</evidence>
<proteinExistence type="predicted"/>
<keyword evidence="2" id="KW-1185">Reference proteome</keyword>
<dbReference type="Proteomes" id="UP000245207">
    <property type="component" value="Unassembled WGS sequence"/>
</dbReference>
<sequence length="207" mass="23109">MKGMYLHKIIRSGSISLRFVEILRGHGTTEIEGEVVATVCGVIEHVNKLVYVFNLRARYKPEVGDIIVGRVLELAVFLRYKPEISRGRKPDGVFLVVGSCCHGFKENSNSDVIFSSAEAKQVGRSEAQYFWEYLHSNLVGNSTIRRSPAGSGLLDRTTYMFTYVEPKPSSSTIDELLEDYLGAVNMVRVQDDGDMDQSSGVEYEVSN</sequence>
<dbReference type="Gene3D" id="2.40.50.100">
    <property type="match status" value="1"/>
</dbReference>
<accession>A0A2U1Q3P9</accession>
<dbReference type="EMBL" id="PKPP01000450">
    <property type="protein sequence ID" value="PWA92607.1"/>
    <property type="molecule type" value="Genomic_DNA"/>
</dbReference>
<name>A0A2U1Q3P9_ARTAN</name>